<organism evidence="9 10">
    <name type="scientific">Dietzia cinnamea</name>
    <dbReference type="NCBI Taxonomy" id="321318"/>
    <lineage>
        <taxon>Bacteria</taxon>
        <taxon>Bacillati</taxon>
        <taxon>Actinomycetota</taxon>
        <taxon>Actinomycetes</taxon>
        <taxon>Mycobacteriales</taxon>
        <taxon>Dietziaceae</taxon>
        <taxon>Dietzia</taxon>
    </lineage>
</organism>
<dbReference type="AlphaFoldDB" id="A0A4R3ZWP6"/>
<feature type="region of interest" description="Disordered" evidence="7">
    <location>
        <begin position="119"/>
        <end position="147"/>
    </location>
</feature>
<dbReference type="NCBIfam" id="NF010372">
    <property type="entry name" value="PRK13798.1"/>
    <property type="match status" value="1"/>
</dbReference>
<name>A0A4R3ZWP6_9ACTN</name>
<evidence type="ECO:0000256" key="1">
    <source>
        <dbReference type="ARBA" id="ARBA00001163"/>
    </source>
</evidence>
<sequence length="215" mass="22906">MVLSFASTGQNASGVVCRLCYALRVRLDRGRRGCHDEPMPQTSAAPTANDDPALRELDSVPADDLLPVLTGLSGSGAWARAMVRGRPYGSRDALHAAARRVLAAQSDAEVLAAVDAHPPIGARGPVSEASAREQSGASGADADTSRRLAEGQQRYAERFGYGFLICATGLSAEQVLTELDRRLAMSPEQDLAATREHLARINTLRLDRLLEEGSL</sequence>
<protein>
    <recommendedName>
        <fullName evidence="3">2-oxo-4-hydroxy-4-carboxy-5-ureidoimidazoline decarboxylase</fullName>
        <ecNumber evidence="3">4.1.1.97</ecNumber>
    </recommendedName>
</protein>
<dbReference type="InterPro" id="IPR036778">
    <property type="entry name" value="OHCU_decarboxylase_sf"/>
</dbReference>
<evidence type="ECO:0000256" key="3">
    <source>
        <dbReference type="ARBA" id="ARBA00012257"/>
    </source>
</evidence>
<dbReference type="SUPFAM" id="SSF158694">
    <property type="entry name" value="UraD-Like"/>
    <property type="match status" value="1"/>
</dbReference>
<dbReference type="Gene3D" id="1.10.3330.10">
    <property type="entry name" value="Oxo-4-hydroxy-4-carboxy-5-ureidoimidazoline decarboxylase"/>
    <property type="match status" value="1"/>
</dbReference>
<comment type="pathway">
    <text evidence="2">Purine metabolism; urate degradation; (S)-allantoin from urate: step 3/3.</text>
</comment>
<evidence type="ECO:0000256" key="6">
    <source>
        <dbReference type="ARBA" id="ARBA00023239"/>
    </source>
</evidence>
<keyword evidence="4" id="KW-0659">Purine metabolism</keyword>
<dbReference type="PANTHER" id="PTHR43466:SF1">
    <property type="entry name" value="2-OXO-4-HYDROXY-4-CARBOXY-5-UREIDOIMIDAZOLINE DECARBOXYLASE-RELATED"/>
    <property type="match status" value="1"/>
</dbReference>
<feature type="domain" description="Oxo-4-hydroxy-4-carboxy-5-ureidoimidazoline decarboxylase" evidence="8">
    <location>
        <begin position="59"/>
        <end position="207"/>
    </location>
</feature>
<feature type="region of interest" description="Disordered" evidence="7">
    <location>
        <begin position="31"/>
        <end position="55"/>
    </location>
</feature>
<comment type="catalytic activity">
    <reaction evidence="1">
        <text>5-hydroxy-2-oxo-4-ureido-2,5-dihydro-1H-imidazole-5-carboxylate + H(+) = (S)-allantoin + CO2</text>
        <dbReference type="Rhea" id="RHEA:26301"/>
        <dbReference type="ChEBI" id="CHEBI:15378"/>
        <dbReference type="ChEBI" id="CHEBI:15678"/>
        <dbReference type="ChEBI" id="CHEBI:16526"/>
        <dbReference type="ChEBI" id="CHEBI:58639"/>
        <dbReference type="EC" id="4.1.1.97"/>
    </reaction>
</comment>
<evidence type="ECO:0000256" key="7">
    <source>
        <dbReference type="SAM" id="MobiDB-lite"/>
    </source>
</evidence>
<dbReference type="Pfam" id="PF09349">
    <property type="entry name" value="OHCU_decarbox"/>
    <property type="match status" value="1"/>
</dbReference>
<proteinExistence type="predicted"/>
<reference evidence="9 10" key="1">
    <citation type="submission" date="2019-03" db="EMBL/GenBank/DDBJ databases">
        <title>Root nodule microbial communities of legume samples collected from USA, Mexico and Botswana.</title>
        <authorList>
            <person name="Hirsch A."/>
        </authorList>
    </citation>
    <scope>NUCLEOTIDE SEQUENCE [LARGE SCALE GENOMIC DNA]</scope>
    <source>
        <strain evidence="9 10">55</strain>
    </source>
</reference>
<gene>
    <name evidence="9" type="ORF">EDD19_10528</name>
</gene>
<keyword evidence="5" id="KW-0210">Decarboxylase</keyword>
<dbReference type="EC" id="4.1.1.97" evidence="3"/>
<dbReference type="InterPro" id="IPR018020">
    <property type="entry name" value="OHCU_decarboxylase"/>
</dbReference>
<comment type="caution">
    <text evidence="9">The sequence shown here is derived from an EMBL/GenBank/DDBJ whole genome shotgun (WGS) entry which is preliminary data.</text>
</comment>
<dbReference type="Proteomes" id="UP000295805">
    <property type="component" value="Unassembled WGS sequence"/>
</dbReference>
<evidence type="ECO:0000256" key="4">
    <source>
        <dbReference type="ARBA" id="ARBA00022631"/>
    </source>
</evidence>
<dbReference type="GO" id="GO:0051997">
    <property type="term" value="F:2-oxo-4-hydroxy-4-carboxy-5-ureidoimidazoline decarboxylase activity"/>
    <property type="evidence" value="ECO:0007669"/>
    <property type="project" value="UniProtKB-EC"/>
</dbReference>
<evidence type="ECO:0000256" key="5">
    <source>
        <dbReference type="ARBA" id="ARBA00022793"/>
    </source>
</evidence>
<dbReference type="EMBL" id="SMCX01000005">
    <property type="protein sequence ID" value="TCW24970.1"/>
    <property type="molecule type" value="Genomic_DNA"/>
</dbReference>
<evidence type="ECO:0000256" key="2">
    <source>
        <dbReference type="ARBA" id="ARBA00004754"/>
    </source>
</evidence>
<dbReference type="PANTHER" id="PTHR43466">
    <property type="entry name" value="2-OXO-4-HYDROXY-4-CARBOXY-5-UREIDOIMIDAZOLINE DECARBOXYLASE-RELATED"/>
    <property type="match status" value="1"/>
</dbReference>
<evidence type="ECO:0000259" key="8">
    <source>
        <dbReference type="Pfam" id="PF09349"/>
    </source>
</evidence>
<evidence type="ECO:0000313" key="10">
    <source>
        <dbReference type="Proteomes" id="UP000295805"/>
    </source>
</evidence>
<evidence type="ECO:0000313" key="9">
    <source>
        <dbReference type="EMBL" id="TCW24970.1"/>
    </source>
</evidence>
<dbReference type="GO" id="GO:0019628">
    <property type="term" value="P:urate catabolic process"/>
    <property type="evidence" value="ECO:0007669"/>
    <property type="project" value="TreeGrafter"/>
</dbReference>
<keyword evidence="6" id="KW-0456">Lyase</keyword>
<accession>A0A4R3ZWP6</accession>
<dbReference type="GO" id="GO:0006144">
    <property type="term" value="P:purine nucleobase metabolic process"/>
    <property type="evidence" value="ECO:0007669"/>
    <property type="project" value="UniProtKB-KW"/>
</dbReference>